<dbReference type="Pfam" id="PF00563">
    <property type="entry name" value="EAL"/>
    <property type="match status" value="1"/>
</dbReference>
<dbReference type="SMART" id="SM00065">
    <property type="entry name" value="GAF"/>
    <property type="match status" value="2"/>
</dbReference>
<dbReference type="Proteomes" id="UP000239485">
    <property type="component" value="Unassembled WGS sequence"/>
</dbReference>
<dbReference type="EMBL" id="PTJD01000009">
    <property type="protein sequence ID" value="PPK93823.1"/>
    <property type="molecule type" value="Genomic_DNA"/>
</dbReference>
<dbReference type="SUPFAM" id="SSF141868">
    <property type="entry name" value="EAL domain-like"/>
    <property type="match status" value="1"/>
</dbReference>
<comment type="caution">
    <text evidence="3">The sequence shown here is derived from an EMBL/GenBank/DDBJ whole genome shotgun (WGS) entry which is preliminary data.</text>
</comment>
<dbReference type="Gene3D" id="3.20.20.450">
    <property type="entry name" value="EAL domain"/>
    <property type="match status" value="1"/>
</dbReference>
<dbReference type="Gene3D" id="3.30.450.40">
    <property type="match status" value="2"/>
</dbReference>
<dbReference type="InterPro" id="IPR050706">
    <property type="entry name" value="Cyclic-di-GMP_PDE-like"/>
</dbReference>
<accession>A0A2S6IHX8</accession>
<evidence type="ECO:0000256" key="1">
    <source>
        <dbReference type="SAM" id="MobiDB-lite"/>
    </source>
</evidence>
<feature type="region of interest" description="Disordered" evidence="1">
    <location>
        <begin position="41"/>
        <end position="69"/>
    </location>
</feature>
<dbReference type="Pfam" id="PF01590">
    <property type="entry name" value="GAF"/>
    <property type="match status" value="2"/>
</dbReference>
<evidence type="ECO:0000313" key="3">
    <source>
        <dbReference type="EMBL" id="PPK93823.1"/>
    </source>
</evidence>
<gene>
    <name evidence="3" type="ORF">CLV92_109100</name>
</gene>
<dbReference type="PANTHER" id="PTHR33121:SF76">
    <property type="entry name" value="SIGNALING PROTEIN"/>
    <property type="match status" value="1"/>
</dbReference>
<dbReference type="CDD" id="cd01948">
    <property type="entry name" value="EAL"/>
    <property type="match status" value="1"/>
</dbReference>
<dbReference type="InterPro" id="IPR035919">
    <property type="entry name" value="EAL_sf"/>
</dbReference>
<dbReference type="OrthoDB" id="1673646at2"/>
<dbReference type="InterPro" id="IPR029016">
    <property type="entry name" value="GAF-like_dom_sf"/>
</dbReference>
<dbReference type="SMART" id="SM00052">
    <property type="entry name" value="EAL"/>
    <property type="match status" value="1"/>
</dbReference>
<dbReference type="InterPro" id="IPR001633">
    <property type="entry name" value="EAL_dom"/>
</dbReference>
<dbReference type="PROSITE" id="PS50883">
    <property type="entry name" value="EAL"/>
    <property type="match status" value="1"/>
</dbReference>
<dbReference type="AlphaFoldDB" id="A0A2S6IHX8"/>
<protein>
    <submittedName>
        <fullName evidence="3">EAL domain-containing protein (Putative c-di-GMP-specific phosphodiesterase class I)</fullName>
    </submittedName>
</protein>
<name>A0A2S6IHX8_9ACTN</name>
<feature type="domain" description="EAL" evidence="2">
    <location>
        <begin position="321"/>
        <end position="560"/>
    </location>
</feature>
<dbReference type="InterPro" id="IPR003018">
    <property type="entry name" value="GAF"/>
</dbReference>
<evidence type="ECO:0000259" key="2">
    <source>
        <dbReference type="PROSITE" id="PS50883"/>
    </source>
</evidence>
<proteinExistence type="predicted"/>
<evidence type="ECO:0000313" key="4">
    <source>
        <dbReference type="Proteomes" id="UP000239485"/>
    </source>
</evidence>
<dbReference type="GO" id="GO:0071111">
    <property type="term" value="F:cyclic-guanylate-specific phosphodiesterase activity"/>
    <property type="evidence" value="ECO:0007669"/>
    <property type="project" value="InterPro"/>
</dbReference>
<organism evidence="3 4">
    <name type="scientific">Kineococcus xinjiangensis</name>
    <dbReference type="NCBI Taxonomy" id="512762"/>
    <lineage>
        <taxon>Bacteria</taxon>
        <taxon>Bacillati</taxon>
        <taxon>Actinomycetota</taxon>
        <taxon>Actinomycetes</taxon>
        <taxon>Kineosporiales</taxon>
        <taxon>Kineosporiaceae</taxon>
        <taxon>Kineococcus</taxon>
    </lineage>
</organism>
<sequence length="560" mass="58922">MSALADTIDDLVRLNARPDEQAVLDETVDIAVRSTGARSGSAVLLGPTGTTHVSSRGRGALEPGSAPGDDPLVRDVLQTRCAVRRADSPRGGTLAAPIVADGPLLGVLCVADPGDGGFGDDHEVVVTALARQAAWAVSGLRAQRAAAELGERLDEPATAAATTALQVTLQDEEPMRAVDRILDVARNHLGMSLAIVSRIGDGVQRYDRMSGAAQDFGVAVGQAVPLEATYCHAVLEGRISGLIPDAAADPFAAAQNRRLGLGIGAYCGVPLRLPDGELYGSLCTISPDAEPLVPGDLAFLRALADLIGHQLERHERRERERRERNAAVDACLAPGGLQVVVQPIVDLTTGSVAGVEALSRFPSWDGGSPADVFDAAHQVGRGNDLELAAIDAALRLLPDLPRDVYLSINAGPATVRDERLLGRVAREPRGRIVMEITEHVQVSDYPPLLAALDRLAKLGVAVAVDDAGSGFASLQHVLTVSPQLIKLDVTLVRGVDTDPSRRALARAMVLFAEELGARLVAEGVETAAELLVLRELGVRYGQGFHLARPAPLGEQVLLRR</sequence>
<dbReference type="PANTHER" id="PTHR33121">
    <property type="entry name" value="CYCLIC DI-GMP PHOSPHODIESTERASE PDEF"/>
    <property type="match status" value="1"/>
</dbReference>
<keyword evidence="4" id="KW-1185">Reference proteome</keyword>
<reference evidence="3 4" key="1">
    <citation type="submission" date="2018-02" db="EMBL/GenBank/DDBJ databases">
        <title>Genomic Encyclopedia of Archaeal and Bacterial Type Strains, Phase II (KMG-II): from individual species to whole genera.</title>
        <authorList>
            <person name="Goeker M."/>
        </authorList>
    </citation>
    <scope>NUCLEOTIDE SEQUENCE [LARGE SCALE GENOMIC DNA]</scope>
    <source>
        <strain evidence="3 4">DSM 22857</strain>
    </source>
</reference>
<dbReference type="RefSeq" id="WP_104433381.1">
    <property type="nucleotide sequence ID" value="NZ_PTJD01000009.1"/>
</dbReference>
<dbReference type="SUPFAM" id="SSF55781">
    <property type="entry name" value="GAF domain-like"/>
    <property type="match status" value="2"/>
</dbReference>